<dbReference type="InterPro" id="IPR001466">
    <property type="entry name" value="Beta-lactam-related"/>
</dbReference>
<dbReference type="InterPro" id="IPR012338">
    <property type="entry name" value="Beta-lactam/transpept-like"/>
</dbReference>
<dbReference type="SUPFAM" id="SSF56601">
    <property type="entry name" value="beta-lactamase/transpeptidase-like"/>
    <property type="match status" value="1"/>
</dbReference>
<evidence type="ECO:0000313" key="4">
    <source>
        <dbReference type="Proteomes" id="UP001231915"/>
    </source>
</evidence>
<name>A0ABT7EL59_9GAMM</name>
<evidence type="ECO:0000259" key="2">
    <source>
        <dbReference type="Pfam" id="PF00144"/>
    </source>
</evidence>
<organism evidence="3 4">
    <name type="scientific">Pseudoalteromonas obscura</name>
    <dbReference type="NCBI Taxonomy" id="3048491"/>
    <lineage>
        <taxon>Bacteria</taxon>
        <taxon>Pseudomonadati</taxon>
        <taxon>Pseudomonadota</taxon>
        <taxon>Gammaproteobacteria</taxon>
        <taxon>Alteromonadales</taxon>
        <taxon>Pseudoalteromonadaceae</taxon>
        <taxon>Pseudoalteromonas</taxon>
    </lineage>
</organism>
<feature type="signal peptide" evidence="1">
    <location>
        <begin position="1"/>
        <end position="25"/>
    </location>
</feature>
<feature type="domain" description="Beta-lactamase-related" evidence="2">
    <location>
        <begin position="101"/>
        <end position="384"/>
    </location>
</feature>
<dbReference type="InterPro" id="IPR050789">
    <property type="entry name" value="Diverse_Enzym_Activities"/>
</dbReference>
<protein>
    <submittedName>
        <fullName evidence="3">Serine hydrolase domain-containing protein</fullName>
        <ecNumber evidence="3">3.1.1.103</ecNumber>
    </submittedName>
</protein>
<dbReference type="PANTHER" id="PTHR43283">
    <property type="entry name" value="BETA-LACTAMASE-RELATED"/>
    <property type="match status" value="1"/>
</dbReference>
<reference evidence="3 4" key="1">
    <citation type="submission" date="2023-05" db="EMBL/GenBank/DDBJ databases">
        <title>Pseudoalteromonas ardens sp. nov., Pseudoalteromonas obscura sp. nov., and Pseudoalteromonas umbrosa sp. nov., isolated from the coral Montipora capitata.</title>
        <authorList>
            <person name="Thomas E.M."/>
            <person name="Smith E.M."/>
            <person name="Papke E."/>
            <person name="Shlafstein M.D."/>
            <person name="Oline D.K."/>
            <person name="Videau P."/>
            <person name="Saw J.H."/>
            <person name="Strangman W.K."/>
            <person name="Ushijima B."/>
        </authorList>
    </citation>
    <scope>NUCLEOTIDE SEQUENCE [LARGE SCALE GENOMIC DNA]</scope>
    <source>
        <strain evidence="3 4">P94</strain>
    </source>
</reference>
<dbReference type="RefSeq" id="WP_211011362.1">
    <property type="nucleotide sequence ID" value="NZ_JASJUT010000004.1"/>
</dbReference>
<gene>
    <name evidence="3" type="ORF">QNM18_11865</name>
</gene>
<sequence>MGNSINLKKAMVLVTALSLSGTTMANNDSQFNHTAPVATQKELQGRFWDLSELDKAFISAAPQDMKDGTPVGKLALHSKNQDVVMQFAQEVANKKHGDYTSMLISHQGKLVFESYFLRGRVNLPHDQASAVKGYTSLLLGRTIQLGYLTMTDLHKPLVNFLPELDAKKFTQGAQNITLHKALIMSGGLQISEDKAKELSRNQNELSSKTLKKLKGQGFIQELLEHSQPITDESQQYRYGNYNPTLVMQVIDAVVPGGAEQFIKKELLNKLGITNFTWANAISGLPEGGWRASMTSRDMLKLAQLVKNNGKWQGEQLISQHYLNKAMQKLIRPVSDWIPKHYSYGYFWYQTDINVKGKNYNANIAWGGGGQRLIIIKELDLTVVITGYDREDTIFDQIAQRVVPAFI</sequence>
<evidence type="ECO:0000313" key="3">
    <source>
        <dbReference type="EMBL" id="MDK2595745.1"/>
    </source>
</evidence>
<keyword evidence="4" id="KW-1185">Reference proteome</keyword>
<keyword evidence="1" id="KW-0732">Signal</keyword>
<dbReference type="Pfam" id="PF00144">
    <property type="entry name" value="Beta-lactamase"/>
    <property type="match status" value="1"/>
</dbReference>
<evidence type="ECO:0000256" key="1">
    <source>
        <dbReference type="SAM" id="SignalP"/>
    </source>
</evidence>
<comment type="caution">
    <text evidence="3">The sequence shown here is derived from an EMBL/GenBank/DDBJ whole genome shotgun (WGS) entry which is preliminary data.</text>
</comment>
<feature type="chain" id="PRO_5046508810" evidence="1">
    <location>
        <begin position="26"/>
        <end position="406"/>
    </location>
</feature>
<proteinExistence type="predicted"/>
<dbReference type="Proteomes" id="UP001231915">
    <property type="component" value="Unassembled WGS sequence"/>
</dbReference>
<keyword evidence="3" id="KW-0378">Hydrolase</keyword>
<dbReference type="EMBL" id="JASJUT010000004">
    <property type="protein sequence ID" value="MDK2595745.1"/>
    <property type="molecule type" value="Genomic_DNA"/>
</dbReference>
<dbReference type="GO" id="GO:0016787">
    <property type="term" value="F:hydrolase activity"/>
    <property type="evidence" value="ECO:0007669"/>
    <property type="project" value="UniProtKB-KW"/>
</dbReference>
<accession>A0ABT7EL59</accession>
<dbReference type="Gene3D" id="3.40.710.10">
    <property type="entry name" value="DD-peptidase/beta-lactamase superfamily"/>
    <property type="match status" value="1"/>
</dbReference>
<dbReference type="PANTHER" id="PTHR43283:SF7">
    <property type="entry name" value="BETA-LACTAMASE-RELATED DOMAIN-CONTAINING PROTEIN"/>
    <property type="match status" value="1"/>
</dbReference>
<dbReference type="EC" id="3.1.1.103" evidence="3"/>